<organism evidence="2 3">
    <name type="scientific">Pseudonocardia alaniniphila</name>
    <dbReference type="NCBI Taxonomy" id="75291"/>
    <lineage>
        <taxon>Bacteria</taxon>
        <taxon>Bacillati</taxon>
        <taxon>Actinomycetota</taxon>
        <taxon>Actinomycetes</taxon>
        <taxon>Pseudonocardiales</taxon>
        <taxon>Pseudonocardiaceae</taxon>
        <taxon>Pseudonocardia</taxon>
    </lineage>
</organism>
<dbReference type="GO" id="GO:0016787">
    <property type="term" value="F:hydrolase activity"/>
    <property type="evidence" value="ECO:0007669"/>
    <property type="project" value="UniProtKB-KW"/>
</dbReference>
<comment type="caution">
    <text evidence="2">The sequence shown here is derived from an EMBL/GenBank/DDBJ whole genome shotgun (WGS) entry which is preliminary data.</text>
</comment>
<accession>A0ABS9TDQ5</accession>
<reference evidence="2 3" key="1">
    <citation type="submission" date="2022-03" db="EMBL/GenBank/DDBJ databases">
        <title>Pseudonocardia alaer sp. nov., a novel actinomycete isolated from reed forest soil.</title>
        <authorList>
            <person name="Wang L."/>
        </authorList>
    </citation>
    <scope>NUCLEOTIDE SEQUENCE [LARGE SCALE GENOMIC DNA]</scope>
    <source>
        <strain evidence="2 3">Y-16303</strain>
    </source>
</reference>
<dbReference type="EMBL" id="JAKXMK010000010">
    <property type="protein sequence ID" value="MCH6166657.1"/>
    <property type="molecule type" value="Genomic_DNA"/>
</dbReference>
<dbReference type="SFLD" id="SFLDG01129">
    <property type="entry name" value="C1.5:_HAD__Beta-PGM__Phosphata"/>
    <property type="match status" value="1"/>
</dbReference>
<sequence length="229" mass="25915">MTSRQTLVFDADDTLWENNVLFERVIDAYLDWLAHPTLDRAATRAVLDEVERANVVVHGYGSASFLRSLGDTFQRLNERPATTAEARRIEELAGALVNHEVELVPGVAETLAELGERHDLRLLTKGDRAEQQRKIDASNLAHHFHSVHIVAEKRETTYRELVAEQSLVPATTWMIGNSPRSDILPARAAGLGAVFIPNRYTWVLEHDELDLDDHGVLHLKRFTELVEHF</sequence>
<dbReference type="InterPro" id="IPR023198">
    <property type="entry name" value="PGP-like_dom2"/>
</dbReference>
<evidence type="ECO:0000313" key="2">
    <source>
        <dbReference type="EMBL" id="MCH6166657.1"/>
    </source>
</evidence>
<dbReference type="InterPro" id="IPR036412">
    <property type="entry name" value="HAD-like_sf"/>
</dbReference>
<dbReference type="SFLD" id="SFLDS00003">
    <property type="entry name" value="Haloacid_Dehalogenase"/>
    <property type="match status" value="1"/>
</dbReference>
<dbReference type="Gene3D" id="1.10.150.240">
    <property type="entry name" value="Putative phosphatase, domain 2"/>
    <property type="match status" value="1"/>
</dbReference>
<dbReference type="Proteomes" id="UP001299970">
    <property type="component" value="Unassembled WGS sequence"/>
</dbReference>
<dbReference type="Pfam" id="PF00702">
    <property type="entry name" value="Hydrolase"/>
    <property type="match status" value="1"/>
</dbReference>
<keyword evidence="1 2" id="KW-0378">Hydrolase</keyword>
<dbReference type="Gene3D" id="3.40.50.1000">
    <property type="entry name" value="HAD superfamily/HAD-like"/>
    <property type="match status" value="1"/>
</dbReference>
<evidence type="ECO:0000256" key="1">
    <source>
        <dbReference type="ARBA" id="ARBA00022801"/>
    </source>
</evidence>
<keyword evidence="3" id="KW-1185">Reference proteome</keyword>
<dbReference type="RefSeq" id="WP_241036679.1">
    <property type="nucleotide sequence ID" value="NZ_BAAAJF010000039.1"/>
</dbReference>
<dbReference type="InterPro" id="IPR051540">
    <property type="entry name" value="S-2-haloacid_dehalogenase"/>
</dbReference>
<dbReference type="PANTHER" id="PTHR43316">
    <property type="entry name" value="HYDROLASE, HALOACID DELAHOGENASE-RELATED"/>
    <property type="match status" value="1"/>
</dbReference>
<dbReference type="PANTHER" id="PTHR43316:SF8">
    <property type="entry name" value="HAD FAMILY HYDROLASE"/>
    <property type="match status" value="1"/>
</dbReference>
<gene>
    <name evidence="2" type="ORF">MMF94_13290</name>
</gene>
<proteinExistence type="predicted"/>
<protein>
    <submittedName>
        <fullName evidence="2">HAD family hydrolase</fullName>
    </submittedName>
</protein>
<evidence type="ECO:0000313" key="3">
    <source>
        <dbReference type="Proteomes" id="UP001299970"/>
    </source>
</evidence>
<dbReference type="InterPro" id="IPR023214">
    <property type="entry name" value="HAD_sf"/>
</dbReference>
<dbReference type="SUPFAM" id="SSF56784">
    <property type="entry name" value="HAD-like"/>
    <property type="match status" value="1"/>
</dbReference>
<name>A0ABS9TDQ5_9PSEU</name>